<proteinExistence type="predicted"/>
<evidence type="ECO:0000313" key="2">
    <source>
        <dbReference type="Proteomes" id="UP000823641"/>
    </source>
</evidence>
<evidence type="ECO:0000313" key="1">
    <source>
        <dbReference type="EMBL" id="MBO8459839.1"/>
    </source>
</evidence>
<name>A0A9D9HT69_9BACT</name>
<organism evidence="1 2">
    <name type="scientific">Candidatus Gallipaludibacter merdavium</name>
    <dbReference type="NCBI Taxonomy" id="2840839"/>
    <lineage>
        <taxon>Bacteria</taxon>
        <taxon>Pseudomonadati</taxon>
        <taxon>Bacteroidota</taxon>
        <taxon>Bacteroidia</taxon>
        <taxon>Bacteroidales</taxon>
        <taxon>Candidatus Gallipaludibacter</taxon>
    </lineage>
</organism>
<protein>
    <submittedName>
        <fullName evidence="1">Uncharacterized protein</fullName>
    </submittedName>
</protein>
<comment type="caution">
    <text evidence="1">The sequence shown here is derived from an EMBL/GenBank/DDBJ whole genome shotgun (WGS) entry which is preliminary data.</text>
</comment>
<gene>
    <name evidence="1" type="ORF">IAA73_05840</name>
</gene>
<accession>A0A9D9HT69</accession>
<dbReference type="Proteomes" id="UP000823641">
    <property type="component" value="Unassembled WGS sequence"/>
</dbReference>
<dbReference type="EMBL" id="JADIMG010000058">
    <property type="protein sequence ID" value="MBO8459839.1"/>
    <property type="molecule type" value="Genomic_DNA"/>
</dbReference>
<dbReference type="AlphaFoldDB" id="A0A9D9HT69"/>
<sequence>MKKSLFITLLLLPFLWSCEQDIADRKPVVRTFEQDGFRFTFSLQTENGTNATVFKEGENVVSVYTIENLTGDTAFVAESYSSAYKNDNFGRVYSIDGEDLGRPAVVMPAEWIICRHMEPGAAWRSSLSYPGDDVHNVQSLKRGEYYVSFTPRFSYYSSCCHYSDSEGLDERINVEMPEFKINFEVK</sequence>
<reference evidence="1" key="2">
    <citation type="journal article" date="2021" name="PeerJ">
        <title>Extensive microbial diversity within the chicken gut microbiome revealed by metagenomics and culture.</title>
        <authorList>
            <person name="Gilroy R."/>
            <person name="Ravi A."/>
            <person name="Getino M."/>
            <person name="Pursley I."/>
            <person name="Horton D.L."/>
            <person name="Alikhan N.F."/>
            <person name="Baker D."/>
            <person name="Gharbi K."/>
            <person name="Hall N."/>
            <person name="Watson M."/>
            <person name="Adriaenssens E.M."/>
            <person name="Foster-Nyarko E."/>
            <person name="Jarju S."/>
            <person name="Secka A."/>
            <person name="Antonio M."/>
            <person name="Oren A."/>
            <person name="Chaudhuri R.R."/>
            <person name="La Ragione R."/>
            <person name="Hildebrand F."/>
            <person name="Pallen M.J."/>
        </authorList>
    </citation>
    <scope>NUCLEOTIDE SEQUENCE</scope>
    <source>
        <strain evidence="1">G3-3990</strain>
    </source>
</reference>
<reference evidence="1" key="1">
    <citation type="submission" date="2020-10" db="EMBL/GenBank/DDBJ databases">
        <authorList>
            <person name="Gilroy R."/>
        </authorList>
    </citation>
    <scope>NUCLEOTIDE SEQUENCE</scope>
    <source>
        <strain evidence="1">G3-3990</strain>
    </source>
</reference>